<dbReference type="SUPFAM" id="SSF53067">
    <property type="entry name" value="Actin-like ATPase domain"/>
    <property type="match status" value="1"/>
</dbReference>
<reference evidence="1" key="2">
    <citation type="journal article" date="2014" name="ISME J.">
        <title>Microbial stratification in low pH oxic and suboxic macroscopic growths along an acid mine drainage.</title>
        <authorList>
            <person name="Mendez-Garcia C."/>
            <person name="Mesa V."/>
            <person name="Sprenger R.R."/>
            <person name="Richter M."/>
            <person name="Diez M.S."/>
            <person name="Solano J."/>
            <person name="Bargiela R."/>
            <person name="Golyshina O.V."/>
            <person name="Manteca A."/>
            <person name="Ramos J.L."/>
            <person name="Gallego J.R."/>
            <person name="Llorente I."/>
            <person name="Martins Dos Santos V.A."/>
            <person name="Jensen O.N."/>
            <person name="Pelaez A.I."/>
            <person name="Sanchez J."/>
            <person name="Ferrer M."/>
        </authorList>
    </citation>
    <scope>NUCLEOTIDE SEQUENCE</scope>
</reference>
<feature type="non-terminal residue" evidence="1">
    <location>
        <position position="264"/>
    </location>
</feature>
<organism evidence="1">
    <name type="scientific">mine drainage metagenome</name>
    <dbReference type="NCBI Taxonomy" id="410659"/>
    <lineage>
        <taxon>unclassified sequences</taxon>
        <taxon>metagenomes</taxon>
        <taxon>ecological metagenomes</taxon>
    </lineage>
</organism>
<protein>
    <submittedName>
        <fullName evidence="1">ROK family protein</fullName>
    </submittedName>
</protein>
<accession>T0Y3R1</accession>
<gene>
    <name evidence="1" type="ORF">B1B_18635</name>
</gene>
<evidence type="ECO:0000313" key="1">
    <source>
        <dbReference type="EMBL" id="EQD29701.1"/>
    </source>
</evidence>
<feature type="non-terminal residue" evidence="1">
    <location>
        <position position="1"/>
    </location>
</feature>
<dbReference type="PANTHER" id="PTHR18964:SF149">
    <property type="entry name" value="BIFUNCTIONAL UDP-N-ACETYLGLUCOSAMINE 2-EPIMERASE_N-ACETYLMANNOSAMINE KINASE"/>
    <property type="match status" value="1"/>
</dbReference>
<dbReference type="AlphaFoldDB" id="T0Y3R1"/>
<comment type="caution">
    <text evidence="1">The sequence shown here is derived from an EMBL/GenBank/DDBJ whole genome shotgun (WGS) entry which is preliminary data.</text>
</comment>
<dbReference type="InterPro" id="IPR043129">
    <property type="entry name" value="ATPase_NBD"/>
</dbReference>
<dbReference type="InterPro" id="IPR000600">
    <property type="entry name" value="ROK"/>
</dbReference>
<name>T0Y3R1_9ZZZZ</name>
<proteinExistence type="predicted"/>
<dbReference type="PANTHER" id="PTHR18964">
    <property type="entry name" value="ROK (REPRESSOR, ORF, KINASE) FAMILY"/>
    <property type="match status" value="1"/>
</dbReference>
<sequence length="264" mass="27610">AGGLVLGIDLGATKVVSGLVDPSGRVVRTSGRIVHGNRGPGVVLAAVIRSARAALRMAAEPPDTVGVAVAAQVDPRTGTVIHAPNLGWRDVALARRLEDELGRPIHVVNDARAATFAEWKYGAGVGVRDLFCLALGTGVGGSAVLGGRLIEGGTHAAGEVGHMTIVSGGRKCRCPNWGCFEAYVGGWAIEERAREAIREARRDPDPMVERAGGVDRVTAETVFLAYRQGDPIARRLVRETERFLTDGAVGVVNAFNPTVLVLAG</sequence>
<dbReference type="Pfam" id="PF00480">
    <property type="entry name" value="ROK"/>
    <property type="match status" value="1"/>
</dbReference>
<reference evidence="1" key="1">
    <citation type="submission" date="2013-08" db="EMBL/GenBank/DDBJ databases">
        <authorList>
            <person name="Mendez C."/>
            <person name="Richter M."/>
            <person name="Ferrer M."/>
            <person name="Sanchez J."/>
        </authorList>
    </citation>
    <scope>NUCLEOTIDE SEQUENCE</scope>
</reference>
<dbReference type="EMBL" id="AUZY01012480">
    <property type="protein sequence ID" value="EQD29701.1"/>
    <property type="molecule type" value="Genomic_DNA"/>
</dbReference>
<dbReference type="Gene3D" id="3.30.420.40">
    <property type="match status" value="2"/>
</dbReference>